<name>A0A4Q9Q089_9APHY</name>
<evidence type="ECO:0000313" key="2">
    <source>
        <dbReference type="Proteomes" id="UP000292082"/>
    </source>
</evidence>
<reference evidence="1 2" key="1">
    <citation type="submission" date="2019-01" db="EMBL/GenBank/DDBJ databases">
        <title>Draft genome sequences of three monokaryotic isolates of the white-rot basidiomycete fungus Dichomitus squalens.</title>
        <authorList>
            <consortium name="DOE Joint Genome Institute"/>
            <person name="Lopez S.C."/>
            <person name="Andreopoulos B."/>
            <person name="Pangilinan J."/>
            <person name="Lipzen A."/>
            <person name="Riley R."/>
            <person name="Ahrendt S."/>
            <person name="Ng V."/>
            <person name="Barry K."/>
            <person name="Daum C."/>
            <person name="Grigoriev I.V."/>
            <person name="Hilden K.S."/>
            <person name="Makela M.R."/>
            <person name="de Vries R.P."/>
        </authorList>
    </citation>
    <scope>NUCLEOTIDE SEQUENCE [LARGE SCALE GENOMIC DNA]</scope>
    <source>
        <strain evidence="1 2">CBS 464.89</strain>
    </source>
</reference>
<organism evidence="1 2">
    <name type="scientific">Dichomitus squalens</name>
    <dbReference type="NCBI Taxonomy" id="114155"/>
    <lineage>
        <taxon>Eukaryota</taxon>
        <taxon>Fungi</taxon>
        <taxon>Dikarya</taxon>
        <taxon>Basidiomycota</taxon>
        <taxon>Agaricomycotina</taxon>
        <taxon>Agaricomycetes</taxon>
        <taxon>Polyporales</taxon>
        <taxon>Polyporaceae</taxon>
        <taxon>Dichomitus</taxon>
    </lineage>
</organism>
<evidence type="ECO:0000313" key="1">
    <source>
        <dbReference type="EMBL" id="TBU60523.1"/>
    </source>
</evidence>
<accession>A0A4Q9Q089</accession>
<sequence length="55" mass="6210">MRLYCVVSEQDVVWSMLRYARGQLRYGLGRAGYSGGAFPIRCHPNTCSGTWKTLP</sequence>
<dbReference type="Proteomes" id="UP000292082">
    <property type="component" value="Unassembled WGS sequence"/>
</dbReference>
<protein>
    <submittedName>
        <fullName evidence="1">Uncharacterized protein</fullName>
    </submittedName>
</protein>
<dbReference type="EMBL" id="ML145104">
    <property type="protein sequence ID" value="TBU60523.1"/>
    <property type="molecule type" value="Genomic_DNA"/>
</dbReference>
<gene>
    <name evidence="1" type="ORF">BD310DRAFT_922654</name>
</gene>
<keyword evidence="2" id="KW-1185">Reference proteome</keyword>
<dbReference type="AlphaFoldDB" id="A0A4Q9Q089"/>
<proteinExistence type="predicted"/>